<dbReference type="AlphaFoldDB" id="A0A1I2CME1"/>
<dbReference type="InterPro" id="IPR005901">
    <property type="entry name" value="GLPGLI"/>
</dbReference>
<keyword evidence="4" id="KW-1185">Reference proteome</keyword>
<dbReference type="STRING" id="1003.SAMN04488541_100558"/>
<gene>
    <name evidence="3" type="ORF">SAMN04488541_100558</name>
</gene>
<feature type="region of interest" description="Disordered" evidence="1">
    <location>
        <begin position="246"/>
        <end position="265"/>
    </location>
</feature>
<proteinExistence type="predicted"/>
<reference evidence="3 4" key="1">
    <citation type="submission" date="2016-10" db="EMBL/GenBank/DDBJ databases">
        <authorList>
            <person name="de Groot N.N."/>
        </authorList>
    </citation>
    <scope>NUCLEOTIDE SEQUENCE [LARGE SCALE GENOMIC DNA]</scope>
    <source>
        <strain>GEY</strain>
        <strain evidence="4">DSM 9560</strain>
    </source>
</reference>
<name>A0A1I2CME1_9BACT</name>
<dbReference type="Pfam" id="PF09697">
    <property type="entry name" value="Porph_ging"/>
    <property type="match status" value="1"/>
</dbReference>
<evidence type="ECO:0000313" key="3">
    <source>
        <dbReference type="EMBL" id="SFE68973.1"/>
    </source>
</evidence>
<dbReference type="Proteomes" id="UP000199513">
    <property type="component" value="Unassembled WGS sequence"/>
</dbReference>
<dbReference type="OrthoDB" id="1440774at2"/>
<feature type="compositionally biased region" description="Basic and acidic residues" evidence="1">
    <location>
        <begin position="246"/>
        <end position="258"/>
    </location>
</feature>
<keyword evidence="2" id="KW-0732">Signal</keyword>
<dbReference type="NCBIfam" id="TIGR01200">
    <property type="entry name" value="GLPGLI"/>
    <property type="match status" value="1"/>
</dbReference>
<feature type="chain" id="PRO_5011784487" evidence="2">
    <location>
        <begin position="19"/>
        <end position="265"/>
    </location>
</feature>
<dbReference type="RefSeq" id="WP_091540455.1">
    <property type="nucleotide sequence ID" value="NZ_FONY01000005.1"/>
</dbReference>
<sequence>MKKLLFVLFIFCTSLTFSQPISFDYEIKYVVSWQPDSLNPASKRTLEKYLLYINDSVSIFISEYEFVTDSVINNADRTSIQYITTLPYGYFDNKILKTRTSLLINERIGLDQYSYEDKLINSWKLSSDTMTIKGYRCNKATLAFRGRNYTAWYTTEIPFSDGPYKFSGLPGLIVSIADDKDHIAYTMESFRKLKVPRIYKVAYLKKSRKITRKEYLQVFDNYQATLLTDMESKGVIMQGQDKEKLKEKLKKQQKENNNRIELSSE</sequence>
<feature type="signal peptide" evidence="2">
    <location>
        <begin position="1"/>
        <end position="18"/>
    </location>
</feature>
<organism evidence="3 4">
    <name type="scientific">Thermoflexibacter ruber</name>
    <dbReference type="NCBI Taxonomy" id="1003"/>
    <lineage>
        <taxon>Bacteria</taxon>
        <taxon>Pseudomonadati</taxon>
        <taxon>Bacteroidota</taxon>
        <taxon>Cytophagia</taxon>
        <taxon>Cytophagales</taxon>
        <taxon>Thermoflexibacteraceae</taxon>
        <taxon>Thermoflexibacter</taxon>
    </lineage>
</organism>
<dbReference type="EMBL" id="FONY01000005">
    <property type="protein sequence ID" value="SFE68973.1"/>
    <property type="molecule type" value="Genomic_DNA"/>
</dbReference>
<evidence type="ECO:0000313" key="4">
    <source>
        <dbReference type="Proteomes" id="UP000199513"/>
    </source>
</evidence>
<evidence type="ECO:0000256" key="2">
    <source>
        <dbReference type="SAM" id="SignalP"/>
    </source>
</evidence>
<accession>A0A1I2CME1</accession>
<evidence type="ECO:0000256" key="1">
    <source>
        <dbReference type="SAM" id="MobiDB-lite"/>
    </source>
</evidence>
<protein>
    <submittedName>
        <fullName evidence="3">GLPGLI family protein</fullName>
    </submittedName>
</protein>